<protein>
    <submittedName>
        <fullName evidence="1">Uncharacterized protein</fullName>
    </submittedName>
</protein>
<evidence type="ECO:0000313" key="1">
    <source>
        <dbReference type="Ensembl" id="ENSOARP00020063386.1"/>
    </source>
</evidence>
<sequence>MNRSMPGLPVHHHSQSSLRFTFIESVMPSSHLILCCPLLLLPPIPPSIKVFSNESTLHMRWPKYWSFSFSIILSKEIPGLISFRMDWLDLLAVQGTLKSLLQHHSSKASILRCSAFFTVQLSHPYVTTGKTIALTRRTLVGKVMSLLLNMLSRLVITFLPRSKHLLISWLQSPSAMISVKYIHVVIQQISRTYSS</sequence>
<name>A0AC11EVC0_SHEEP</name>
<reference evidence="1" key="1">
    <citation type="submission" date="2020-11" db="EMBL/GenBank/DDBJ databases">
        <authorList>
            <person name="Davenport K.M."/>
            <person name="Bickhart D.M."/>
            <person name="Smith T.P.L."/>
            <person name="Murdoch B.M."/>
            <person name="Rosen B.D."/>
        </authorList>
    </citation>
    <scope>NUCLEOTIDE SEQUENCE [LARGE SCALE GENOMIC DNA]</scope>
    <source>
        <strain evidence="1">OAR_USU_Benz2616</strain>
    </source>
</reference>
<accession>A0AC11EVC0</accession>
<dbReference type="Ensembl" id="ENSOART00020074110.1">
    <property type="protein sequence ID" value="ENSOARP00020063386.1"/>
    <property type="gene ID" value="ENSOARG00020030907.1"/>
</dbReference>
<reference evidence="1" key="3">
    <citation type="submission" date="2025-09" db="UniProtKB">
        <authorList>
            <consortium name="Ensembl"/>
        </authorList>
    </citation>
    <scope>IDENTIFICATION</scope>
</reference>
<reference evidence="1" key="2">
    <citation type="submission" date="2025-08" db="UniProtKB">
        <authorList>
            <consortium name="Ensembl"/>
        </authorList>
    </citation>
    <scope>IDENTIFICATION</scope>
</reference>
<proteinExistence type="predicted"/>
<organism evidence="1">
    <name type="scientific">Ovis aries</name>
    <name type="common">Sheep</name>
    <dbReference type="NCBI Taxonomy" id="9940"/>
    <lineage>
        <taxon>Eukaryota</taxon>
        <taxon>Metazoa</taxon>
        <taxon>Chordata</taxon>
        <taxon>Craniata</taxon>
        <taxon>Vertebrata</taxon>
        <taxon>Euteleostomi</taxon>
        <taxon>Mammalia</taxon>
        <taxon>Eutheria</taxon>
        <taxon>Laurasiatheria</taxon>
        <taxon>Artiodactyla</taxon>
        <taxon>Ruminantia</taxon>
        <taxon>Pecora</taxon>
        <taxon>Bovidae</taxon>
        <taxon>Caprinae</taxon>
        <taxon>Ovis</taxon>
    </lineage>
</organism>